<evidence type="ECO:0000313" key="1">
    <source>
        <dbReference type="EMBL" id="GGE67257.1"/>
    </source>
</evidence>
<sequence>MKIFISPLAKPDWAVDKDVFIEALRTNWKEVIINKIEDESRKYSFTWSITQNDKDVLEGKLDKDGSTFVLESEDYLLLYKCSLYCREFMPSTAHIIFYDENYSFNLELNDKLSKKDFIDVL</sequence>
<reference evidence="2 3" key="3">
    <citation type="submission" date="2019-03" db="EMBL/GenBank/DDBJ databases">
        <title>Genomic Encyclopedia of Type Strains, Phase IV (KMG-IV): sequencing the most valuable type-strain genomes for metagenomic binning, comparative biology and taxonomic classification.</title>
        <authorList>
            <person name="Goeker M."/>
        </authorList>
    </citation>
    <scope>NUCLEOTIDE SEQUENCE [LARGE SCALE GENOMIC DNA]</scope>
    <source>
        <strain evidence="2 3">DSM 103236</strain>
    </source>
</reference>
<accession>A0A4R2H5F8</accession>
<evidence type="ECO:0000313" key="4">
    <source>
        <dbReference type="Proteomes" id="UP000622648"/>
    </source>
</evidence>
<reference evidence="1" key="4">
    <citation type="submission" date="2024-05" db="EMBL/GenBank/DDBJ databases">
        <authorList>
            <person name="Sun Q."/>
            <person name="Zhou Y."/>
        </authorList>
    </citation>
    <scope>NUCLEOTIDE SEQUENCE</scope>
    <source>
        <strain evidence="1">CGMCC 1.15644</strain>
    </source>
</reference>
<reference evidence="4" key="2">
    <citation type="journal article" date="2019" name="Int. J. Syst. Evol. Microbiol.">
        <title>The Global Catalogue of Microorganisms (GCM) 10K type strain sequencing project: providing services to taxonomists for standard genome sequencing and annotation.</title>
        <authorList>
            <consortium name="The Broad Institute Genomics Platform"/>
            <consortium name="The Broad Institute Genome Sequencing Center for Infectious Disease"/>
            <person name="Wu L."/>
            <person name="Ma J."/>
        </authorList>
    </citation>
    <scope>NUCLEOTIDE SEQUENCE [LARGE SCALE GENOMIC DNA]</scope>
    <source>
        <strain evidence="4">CGMCC 1.15644</strain>
    </source>
</reference>
<proteinExistence type="predicted"/>
<dbReference type="RefSeq" id="WP_132535469.1">
    <property type="nucleotide sequence ID" value="NZ_BMJO01000007.1"/>
</dbReference>
<organism evidence="2 3">
    <name type="scientific">Pedobacter psychrotolerans</name>
    <dbReference type="NCBI Taxonomy" id="1843235"/>
    <lineage>
        <taxon>Bacteria</taxon>
        <taxon>Pseudomonadati</taxon>
        <taxon>Bacteroidota</taxon>
        <taxon>Sphingobacteriia</taxon>
        <taxon>Sphingobacteriales</taxon>
        <taxon>Sphingobacteriaceae</taxon>
        <taxon>Pedobacter</taxon>
    </lineage>
</organism>
<evidence type="ECO:0000313" key="2">
    <source>
        <dbReference type="EMBL" id="TCO20679.1"/>
    </source>
</evidence>
<protein>
    <submittedName>
        <fullName evidence="2">Uncharacterized protein</fullName>
    </submittedName>
</protein>
<evidence type="ECO:0000313" key="3">
    <source>
        <dbReference type="Proteomes" id="UP000295684"/>
    </source>
</evidence>
<dbReference type="Proteomes" id="UP000295684">
    <property type="component" value="Unassembled WGS sequence"/>
</dbReference>
<reference evidence="1" key="1">
    <citation type="journal article" date="2014" name="Int. J. Syst. Evol. Microbiol.">
        <title>Complete genome of a new Firmicutes species belonging to the dominant human colonic microbiota ('Ruminococcus bicirculans') reveals two chromosomes and a selective capacity to utilize plant glucans.</title>
        <authorList>
            <consortium name="NISC Comparative Sequencing Program"/>
            <person name="Wegmann U."/>
            <person name="Louis P."/>
            <person name="Goesmann A."/>
            <person name="Henrissat B."/>
            <person name="Duncan S.H."/>
            <person name="Flint H.J."/>
        </authorList>
    </citation>
    <scope>NUCLEOTIDE SEQUENCE</scope>
    <source>
        <strain evidence="1">CGMCC 1.15644</strain>
    </source>
</reference>
<gene>
    <name evidence="2" type="ORF">EV200_108119</name>
    <name evidence="1" type="ORF">GCM10011413_37390</name>
</gene>
<name>A0A4R2H5F8_9SPHI</name>
<keyword evidence="4" id="KW-1185">Reference proteome</keyword>
<dbReference type="EMBL" id="BMJO01000007">
    <property type="protein sequence ID" value="GGE67257.1"/>
    <property type="molecule type" value="Genomic_DNA"/>
</dbReference>
<dbReference type="EMBL" id="SLWO01000008">
    <property type="protein sequence ID" value="TCO20679.1"/>
    <property type="molecule type" value="Genomic_DNA"/>
</dbReference>
<dbReference type="Proteomes" id="UP000622648">
    <property type="component" value="Unassembled WGS sequence"/>
</dbReference>
<comment type="caution">
    <text evidence="2">The sequence shown here is derived from an EMBL/GenBank/DDBJ whole genome shotgun (WGS) entry which is preliminary data.</text>
</comment>
<dbReference type="OrthoDB" id="763539at2"/>
<dbReference type="AlphaFoldDB" id="A0A4R2H5F8"/>